<keyword evidence="1" id="KW-0732">Signal</keyword>
<comment type="caution">
    <text evidence="2">The sequence shown here is derived from an EMBL/GenBank/DDBJ whole genome shotgun (WGS) entry which is preliminary data.</text>
</comment>
<protein>
    <submittedName>
        <fullName evidence="2">Uncharacterized protein</fullName>
    </submittedName>
</protein>
<sequence>MQYFLLLSGCILAGIEKYCESCDHSQISHGTRLLLIALYHVTSVIIHRFHTQ</sequence>
<keyword evidence="3" id="KW-1185">Reference proteome</keyword>
<organism evidence="2 3">
    <name type="scientific">Staurois parvus</name>
    <dbReference type="NCBI Taxonomy" id="386267"/>
    <lineage>
        <taxon>Eukaryota</taxon>
        <taxon>Metazoa</taxon>
        <taxon>Chordata</taxon>
        <taxon>Craniata</taxon>
        <taxon>Vertebrata</taxon>
        <taxon>Euteleostomi</taxon>
        <taxon>Amphibia</taxon>
        <taxon>Batrachia</taxon>
        <taxon>Anura</taxon>
        <taxon>Neobatrachia</taxon>
        <taxon>Ranoidea</taxon>
        <taxon>Ranidae</taxon>
        <taxon>Staurois</taxon>
    </lineage>
</organism>
<name>A0ABN9AY01_9NEOB</name>
<gene>
    <name evidence="2" type="ORF">SPARVUS_LOCUS1729558</name>
</gene>
<feature type="chain" id="PRO_5046415341" evidence="1">
    <location>
        <begin position="22"/>
        <end position="52"/>
    </location>
</feature>
<reference evidence="2" key="1">
    <citation type="submission" date="2023-05" db="EMBL/GenBank/DDBJ databases">
        <authorList>
            <person name="Stuckert A."/>
        </authorList>
    </citation>
    <scope>NUCLEOTIDE SEQUENCE</scope>
</reference>
<dbReference type="Proteomes" id="UP001162483">
    <property type="component" value="Unassembled WGS sequence"/>
</dbReference>
<evidence type="ECO:0000313" key="2">
    <source>
        <dbReference type="EMBL" id="CAI9540343.1"/>
    </source>
</evidence>
<accession>A0ABN9AY01</accession>
<feature type="signal peptide" evidence="1">
    <location>
        <begin position="1"/>
        <end position="21"/>
    </location>
</feature>
<dbReference type="EMBL" id="CATNWA010001473">
    <property type="protein sequence ID" value="CAI9540343.1"/>
    <property type="molecule type" value="Genomic_DNA"/>
</dbReference>
<evidence type="ECO:0000256" key="1">
    <source>
        <dbReference type="SAM" id="SignalP"/>
    </source>
</evidence>
<proteinExistence type="predicted"/>
<evidence type="ECO:0000313" key="3">
    <source>
        <dbReference type="Proteomes" id="UP001162483"/>
    </source>
</evidence>